<reference evidence="2" key="1">
    <citation type="submission" date="2017-04" db="EMBL/GenBank/DDBJ databases">
        <authorList>
            <person name="Varghese N."/>
            <person name="Submissions S."/>
        </authorList>
    </citation>
    <scope>NUCLEOTIDE SEQUENCE [LARGE SCALE GENOMIC DNA]</scope>
    <source>
        <strain evidence="2">DSM 12126</strain>
    </source>
</reference>
<dbReference type="Proteomes" id="UP000192756">
    <property type="component" value="Unassembled WGS sequence"/>
</dbReference>
<dbReference type="AlphaFoldDB" id="A0A1W2C246"/>
<evidence type="ECO:0000313" key="2">
    <source>
        <dbReference type="Proteomes" id="UP000192756"/>
    </source>
</evidence>
<evidence type="ECO:0000313" key="1">
    <source>
        <dbReference type="EMBL" id="SMC79176.1"/>
    </source>
</evidence>
<accession>A0A1W2C246</accession>
<name>A0A1W2C246_9SPHI</name>
<protein>
    <submittedName>
        <fullName evidence="1">Uncharacterized protein</fullName>
    </submittedName>
</protein>
<gene>
    <name evidence="1" type="ORF">SAMN04488524_2835</name>
</gene>
<sequence>MGKFDGKQIIGLVGNLVLKKGPKGSTIIQTRPHPGKQTAASKTTANIFAKASTLSKVIRLDLSVLINGFYDGAMVNRLTRQNREILEQCYNKDTKQYTFNEDSFSRLAGFEFNLKSPLAKSLWAVPQLNLIGNQLTLSLPAMEINEHLKFPARSNVCEITVALAFYNLEAGVHKNSVFQKLEINTEQCLVPAHDFTFEVPAGCLCVMGIRLKYAMLTDNVKVIRNTKDFNPAGLCGAVMTPGEFVLTPGEIVPNGRLASVWKNVDKLKLYKDLPAAEGDTSPPGVPQIF</sequence>
<dbReference type="RefSeq" id="WP_084239467.1">
    <property type="nucleotide sequence ID" value="NZ_FWXT01000001.1"/>
</dbReference>
<proteinExistence type="predicted"/>
<organism evidence="1 2">
    <name type="scientific">Pedobacter africanus</name>
    <dbReference type="NCBI Taxonomy" id="151894"/>
    <lineage>
        <taxon>Bacteria</taxon>
        <taxon>Pseudomonadati</taxon>
        <taxon>Bacteroidota</taxon>
        <taxon>Sphingobacteriia</taxon>
        <taxon>Sphingobacteriales</taxon>
        <taxon>Sphingobacteriaceae</taxon>
        <taxon>Pedobacter</taxon>
    </lineage>
</organism>
<keyword evidence="2" id="KW-1185">Reference proteome</keyword>
<dbReference type="EMBL" id="FWXT01000001">
    <property type="protein sequence ID" value="SMC79176.1"/>
    <property type="molecule type" value="Genomic_DNA"/>
</dbReference>
<dbReference type="OrthoDB" id="680708at2"/>